<feature type="region of interest" description="Disordered" evidence="10">
    <location>
        <begin position="864"/>
        <end position="901"/>
    </location>
</feature>
<dbReference type="InterPro" id="IPR027417">
    <property type="entry name" value="P-loop_NTPase"/>
</dbReference>
<dbReference type="Gene3D" id="3.40.850.10">
    <property type="entry name" value="Kinesin motor domain"/>
    <property type="match status" value="1"/>
</dbReference>
<evidence type="ECO:0000256" key="2">
    <source>
        <dbReference type="ARBA" id="ARBA00022741"/>
    </source>
</evidence>
<keyword evidence="14" id="KW-1185">Reference proteome</keyword>
<evidence type="ECO:0000313" key="15">
    <source>
        <dbReference type="Proteomes" id="UP001162541"/>
    </source>
</evidence>
<evidence type="ECO:0000256" key="5">
    <source>
        <dbReference type="ARBA" id="ARBA00023175"/>
    </source>
</evidence>
<dbReference type="EMBL" id="AP019870">
    <property type="protein sequence ID" value="BBN11324.1"/>
    <property type="molecule type" value="Genomic_DNA"/>
</dbReference>
<reference evidence="12" key="2">
    <citation type="journal article" date="2019" name="Curr. Biol.">
        <title>Chromatin organization in early land plants reveals an ancestral association between H3K27me3, transposons, and constitutive heterochromatin.</title>
        <authorList>
            <person name="Montgomery S.A."/>
            <person name="Tanizawa Y."/>
            <person name="Galik B."/>
            <person name="Wang N."/>
            <person name="Ito T."/>
            <person name="Mochizuki T."/>
            <person name="Akimcheva S."/>
            <person name="Bowman J."/>
            <person name="Cognat V."/>
            <person name="Drouard L."/>
            <person name="Ekker H."/>
            <person name="Houng S."/>
            <person name="Kohchi T."/>
            <person name="Lin S."/>
            <person name="Liu L.D."/>
            <person name="Nakamura Y."/>
            <person name="Valeeva L.R."/>
            <person name="Shakirov E.V."/>
            <person name="Shippen D.E."/>
            <person name="Wei W."/>
            <person name="Yagura M."/>
            <person name="Yamaoka S."/>
            <person name="Yamato K.T."/>
            <person name="Liu C."/>
            <person name="Berger F."/>
        </authorList>
    </citation>
    <scope>NUCLEOTIDE SEQUENCE [LARGE SCALE GENOMIC DNA]</scope>
    <source>
        <strain evidence="12">Tak-1</strain>
    </source>
</reference>
<dbReference type="PANTHER" id="PTHR47968">
    <property type="entry name" value="CENTROMERE PROTEIN E"/>
    <property type="match status" value="1"/>
</dbReference>
<feature type="domain" description="Kinesin motor" evidence="11">
    <location>
        <begin position="249"/>
        <end position="579"/>
    </location>
</feature>
<dbReference type="Pfam" id="PF00225">
    <property type="entry name" value="Kinesin"/>
    <property type="match status" value="1"/>
</dbReference>
<dbReference type="EMBL" id="AP019870">
    <property type="protein sequence ID" value="BBN11323.1"/>
    <property type="molecule type" value="Genomic_DNA"/>
</dbReference>
<dbReference type="SMART" id="SM00129">
    <property type="entry name" value="KISc"/>
    <property type="match status" value="1"/>
</dbReference>
<keyword evidence="2 7" id="KW-0547">Nucleotide-binding</keyword>
<keyword evidence="4 9" id="KW-0175">Coiled coil</keyword>
<dbReference type="GO" id="GO:0005874">
    <property type="term" value="C:microtubule"/>
    <property type="evidence" value="ECO:0007669"/>
    <property type="project" value="UniProtKB-KW"/>
</dbReference>
<evidence type="ECO:0000256" key="3">
    <source>
        <dbReference type="ARBA" id="ARBA00022840"/>
    </source>
</evidence>
<reference evidence="13 14" key="1">
    <citation type="submission" date="2016-03" db="EMBL/GenBank/DDBJ databases">
        <title>Mechanisms controlling the formation of the plant cell surface in tip-growing cells are functionally conserved among land plants.</title>
        <authorList>
            <person name="Honkanen S."/>
            <person name="Jones V.A."/>
            <person name="Morieri G."/>
            <person name="Champion C."/>
            <person name="Hetherington A.J."/>
            <person name="Kelly S."/>
            <person name="Saint-Marcoux D."/>
            <person name="Proust H."/>
            <person name="Prescott H."/>
            <person name="Dolan L."/>
        </authorList>
    </citation>
    <scope>NUCLEOTIDE SEQUENCE [LARGE SCALE GENOMIC DNA]</scope>
    <source>
        <strain evidence="14">cv. Tak-1 and cv. Tak-2</strain>
        <tissue evidence="13">Whole gametophyte</tissue>
    </source>
</reference>
<dbReference type="PRINTS" id="PR00380">
    <property type="entry name" value="KINESINHEAVY"/>
</dbReference>
<feature type="coiled-coil region" evidence="9">
    <location>
        <begin position="668"/>
        <end position="695"/>
    </location>
</feature>
<dbReference type="PROSITE" id="PS50067">
    <property type="entry name" value="KINESIN_MOTOR_2"/>
    <property type="match status" value="1"/>
</dbReference>
<dbReference type="GO" id="GO:0007018">
    <property type="term" value="P:microtubule-based movement"/>
    <property type="evidence" value="ECO:0007669"/>
    <property type="project" value="InterPro"/>
</dbReference>
<dbReference type="GO" id="GO:0008017">
    <property type="term" value="F:microtubule binding"/>
    <property type="evidence" value="ECO:0007669"/>
    <property type="project" value="InterPro"/>
</dbReference>
<evidence type="ECO:0000256" key="4">
    <source>
        <dbReference type="ARBA" id="ARBA00023054"/>
    </source>
</evidence>
<feature type="region of interest" description="Disordered" evidence="10">
    <location>
        <begin position="100"/>
        <end position="133"/>
    </location>
</feature>
<evidence type="ECO:0000256" key="8">
    <source>
        <dbReference type="RuleBase" id="RU000394"/>
    </source>
</evidence>
<comment type="similarity">
    <text evidence="6">Belongs to the TRAFAC class myosin-kinesin ATPase superfamily. Kinesin family. KIN-8 subfamily.</text>
</comment>
<dbReference type="Proteomes" id="UP000077202">
    <property type="component" value="Unassembled WGS sequence"/>
</dbReference>
<dbReference type="FunFam" id="3.40.850.10:FF:000054">
    <property type="entry name" value="Kinesin-like protein"/>
    <property type="match status" value="1"/>
</dbReference>
<feature type="compositionally biased region" description="Low complexity" evidence="10">
    <location>
        <begin position="109"/>
        <end position="122"/>
    </location>
</feature>
<feature type="binding site" evidence="7">
    <location>
        <begin position="341"/>
        <end position="348"/>
    </location>
    <ligand>
        <name>ATP</name>
        <dbReference type="ChEBI" id="CHEBI:30616"/>
    </ligand>
</feature>
<evidence type="ECO:0000256" key="6">
    <source>
        <dbReference type="ARBA" id="ARBA00060769"/>
    </source>
</evidence>
<proteinExistence type="inferred from homology"/>
<dbReference type="AlphaFoldDB" id="A0A176VZ38"/>
<evidence type="ECO:0000256" key="7">
    <source>
        <dbReference type="PROSITE-ProRule" id="PRU00283"/>
    </source>
</evidence>
<feature type="region of interest" description="Disordered" evidence="10">
    <location>
        <begin position="1"/>
        <end position="37"/>
    </location>
</feature>
<evidence type="ECO:0000256" key="10">
    <source>
        <dbReference type="SAM" id="MobiDB-lite"/>
    </source>
</evidence>
<gene>
    <name evidence="13" type="ORF">AXG93_1480s1030</name>
    <name evidence="12" type="ORF">Mp_5g10920</name>
</gene>
<evidence type="ECO:0000256" key="1">
    <source>
        <dbReference type="ARBA" id="ARBA00022701"/>
    </source>
</evidence>
<dbReference type="InterPro" id="IPR027640">
    <property type="entry name" value="Kinesin-like_fam"/>
</dbReference>
<reference evidence="15" key="3">
    <citation type="journal article" date="2020" name="Curr. Biol.">
        <title>Chromatin organization in early land plants reveals an ancestral association between H3K27me3, transposons, and constitutive heterochromatin.</title>
        <authorList>
            <person name="Montgomery S.A."/>
            <person name="Tanizawa Y."/>
            <person name="Galik B."/>
            <person name="Wang N."/>
            <person name="Ito T."/>
            <person name="Mochizuki T."/>
            <person name="Akimcheva S."/>
            <person name="Bowman J.L."/>
            <person name="Cognat V."/>
            <person name="Marechal-Drouard L."/>
            <person name="Ekker H."/>
            <person name="Hong S.F."/>
            <person name="Kohchi T."/>
            <person name="Lin S.S."/>
            <person name="Liu L.D."/>
            <person name="Nakamura Y."/>
            <person name="Valeeva L.R."/>
            <person name="Shakirov E.V."/>
            <person name="Shippen D.E."/>
            <person name="Wei W.L."/>
            <person name="Yagura M."/>
            <person name="Yamaoka S."/>
            <person name="Yamato K.T."/>
            <person name="Liu C."/>
            <person name="Berger F."/>
        </authorList>
    </citation>
    <scope>NUCLEOTIDE SEQUENCE [LARGE SCALE GENOMIC DNA]</scope>
    <source>
        <strain evidence="15">Tak-1</strain>
    </source>
</reference>
<name>A0A176VZ38_MARPO</name>
<dbReference type="Proteomes" id="UP001162541">
    <property type="component" value="Chromosome 5"/>
</dbReference>
<feature type="compositionally biased region" description="Low complexity" evidence="10">
    <location>
        <begin position="811"/>
        <end position="831"/>
    </location>
</feature>
<evidence type="ECO:0000313" key="12">
    <source>
        <dbReference type="EMBL" id="BBN11323.1"/>
    </source>
</evidence>
<dbReference type="InterPro" id="IPR001752">
    <property type="entry name" value="Kinesin_motor_dom"/>
</dbReference>
<dbReference type="PROSITE" id="PS00411">
    <property type="entry name" value="KINESIN_MOTOR_1"/>
    <property type="match status" value="1"/>
</dbReference>
<sequence>MPQTVPPSASRARVKEKLQTSEQTPRIGVGGDRGMDPMQVIQEGRPMTRSQSRIREKYAPFSQDKSCTGMKDMNRAPFALQLEKSMTKSSHASVSLLTPRVKHSQENHQQQQQQQMKSAAAAGAGGGGGGRRSSLAEQKVYLTDGDHGRGSPMDVDLVTPKVSHLSSTVLGVYNRVKENERGGARNAETSTSATCTARARVSYASGLKPAVVASEPLSLMKSGLRTAGLRARQVHEDMERGGDEGGGTRIMVYVRLRPMSKKEKEAGARSCVKIDNKRDVYLTEMALETDYLRLKRLRGRHFAFDAAFPDNTSQQEVYQTSAAELVEGVLDGRNASVFCYGATGAGKTHTMLGTVQQPGVMVLALKDLFTKLKQRSPEGEHVVRLSYLEVYNESVRDLLSPGRPLVLREDARQGTIAAGLTQYQAFSADEVMTLLHKGNTNRQTEPTRANETSSRSHAILQVVVEYSVHQDFGKATRLGKLSLIDLAGSERALATDQRTLRSVEGANINRSLLALSSCINALVEGKKHIPFRNSKLTQLLKDSLGGACSTAMIANVSPSNGSFGETQNTLHWADRAKEIKTKGSEVNDELQLPEDQDEKTKLLMQIQKENQMLRLQLARLERTFLANQNCGTPAAIGSTPFTPAMPSERNPLDSLAPSETLARRGEQKTMAEKKIWELQRTVELLEMEAEKTRRDGALREEKMNASIMALTHEHTLQLKRKDEFIRNLCNSLNMVESPGVQKVAASPIKCLEKILSQRATVAKEKAAEKADKVSATAEKARRYVTPKGATKACPLPPSCARSALQKADQKTTTVVTRRMTRSSQQTPQSPSANLPKTPPLPRFFSPSKAEEQFASCRKRTFWDITNSPNSHMRSPRLSMGGGTSLLRQPGFARRRTSPEQD</sequence>
<dbReference type="PANTHER" id="PTHR47968:SF13">
    <property type="entry name" value="KINESIN-LIKE PROTEIN KIF19 ISOFORM X1"/>
    <property type="match status" value="1"/>
</dbReference>
<dbReference type="GO" id="GO:0005524">
    <property type="term" value="F:ATP binding"/>
    <property type="evidence" value="ECO:0007669"/>
    <property type="project" value="UniProtKB-UniRule"/>
</dbReference>
<dbReference type="InterPro" id="IPR036961">
    <property type="entry name" value="Kinesin_motor_dom_sf"/>
</dbReference>
<protein>
    <recommendedName>
        <fullName evidence="8">Kinesin-like protein</fullName>
    </recommendedName>
</protein>
<keyword evidence="5 7" id="KW-0505">Motor protein</keyword>
<evidence type="ECO:0000256" key="9">
    <source>
        <dbReference type="SAM" id="Coils"/>
    </source>
</evidence>
<accession>A0A176VZ38</accession>
<dbReference type="GO" id="GO:0003777">
    <property type="term" value="F:microtubule motor activity"/>
    <property type="evidence" value="ECO:0007669"/>
    <property type="project" value="InterPro"/>
</dbReference>
<dbReference type="SUPFAM" id="SSF52540">
    <property type="entry name" value="P-loop containing nucleoside triphosphate hydrolases"/>
    <property type="match status" value="1"/>
</dbReference>
<keyword evidence="3 7" id="KW-0067">ATP-binding</keyword>
<feature type="region of interest" description="Disordered" evidence="10">
    <location>
        <begin position="806"/>
        <end position="849"/>
    </location>
</feature>
<evidence type="ECO:0000259" key="11">
    <source>
        <dbReference type="PROSITE" id="PS50067"/>
    </source>
</evidence>
<keyword evidence="1 8" id="KW-0493">Microtubule</keyword>
<evidence type="ECO:0000313" key="14">
    <source>
        <dbReference type="Proteomes" id="UP000077202"/>
    </source>
</evidence>
<evidence type="ECO:0000313" key="13">
    <source>
        <dbReference type="EMBL" id="OAE26079.1"/>
    </source>
</evidence>
<dbReference type="InterPro" id="IPR019821">
    <property type="entry name" value="Kinesin_motor_CS"/>
</dbReference>
<organism evidence="13 14">
    <name type="scientific">Marchantia polymorpha subsp. ruderalis</name>
    <dbReference type="NCBI Taxonomy" id="1480154"/>
    <lineage>
        <taxon>Eukaryota</taxon>
        <taxon>Viridiplantae</taxon>
        <taxon>Streptophyta</taxon>
        <taxon>Embryophyta</taxon>
        <taxon>Marchantiophyta</taxon>
        <taxon>Marchantiopsida</taxon>
        <taxon>Marchantiidae</taxon>
        <taxon>Marchantiales</taxon>
        <taxon>Marchantiaceae</taxon>
        <taxon>Marchantia</taxon>
    </lineage>
</organism>
<dbReference type="EMBL" id="LVLJ01002258">
    <property type="protein sequence ID" value="OAE26079.1"/>
    <property type="molecule type" value="Genomic_DNA"/>
</dbReference>